<accession>A0AAV9UGY8</accession>
<dbReference type="AlphaFoldDB" id="A0AAV9UGY8"/>
<evidence type="ECO:0000313" key="14">
    <source>
        <dbReference type="Proteomes" id="UP001375240"/>
    </source>
</evidence>
<evidence type="ECO:0000256" key="7">
    <source>
        <dbReference type="ARBA" id="ARBA00022679"/>
    </source>
</evidence>
<keyword evidence="8" id="KW-0479">Metal-binding</keyword>
<feature type="region of interest" description="Disordered" evidence="10">
    <location>
        <begin position="414"/>
        <end position="438"/>
    </location>
</feature>
<dbReference type="Pfam" id="PF22600">
    <property type="entry name" value="MTPAP-like_central"/>
    <property type="match status" value="1"/>
</dbReference>
<dbReference type="Gene3D" id="3.30.460.10">
    <property type="entry name" value="Beta Polymerase, domain 2"/>
    <property type="match status" value="1"/>
</dbReference>
<dbReference type="Pfam" id="PF03828">
    <property type="entry name" value="PAP_assoc"/>
    <property type="match status" value="1"/>
</dbReference>
<feature type="region of interest" description="Disordered" evidence="10">
    <location>
        <begin position="1"/>
        <end position="50"/>
    </location>
</feature>
<evidence type="ECO:0000256" key="9">
    <source>
        <dbReference type="ARBA" id="ARBA00022842"/>
    </source>
</evidence>
<feature type="region of interest" description="Disordered" evidence="10">
    <location>
        <begin position="664"/>
        <end position="687"/>
    </location>
</feature>
<evidence type="ECO:0000256" key="6">
    <source>
        <dbReference type="ARBA" id="ARBA00022490"/>
    </source>
</evidence>
<evidence type="ECO:0000259" key="12">
    <source>
        <dbReference type="Pfam" id="PF22600"/>
    </source>
</evidence>
<proteinExistence type="inferred from homology"/>
<name>A0AAV9UGY8_9PEZI</name>
<feature type="region of interest" description="Disordered" evidence="10">
    <location>
        <begin position="198"/>
        <end position="286"/>
    </location>
</feature>
<keyword evidence="7" id="KW-0808">Transferase</keyword>
<feature type="domain" description="PAP-associated" evidence="11">
    <location>
        <begin position="565"/>
        <end position="634"/>
    </location>
</feature>
<dbReference type="InterPro" id="IPR002058">
    <property type="entry name" value="PAP_assoc"/>
</dbReference>
<gene>
    <name evidence="13" type="ORF">TWF696_008761</name>
</gene>
<dbReference type="GO" id="GO:0005737">
    <property type="term" value="C:cytoplasm"/>
    <property type="evidence" value="ECO:0007669"/>
    <property type="project" value="UniProtKB-SubCell"/>
</dbReference>
<dbReference type="EC" id="2.7.7.19" evidence="5"/>
<dbReference type="GO" id="GO:1990817">
    <property type="term" value="F:poly(A) RNA polymerase activity"/>
    <property type="evidence" value="ECO:0007669"/>
    <property type="project" value="UniProtKB-EC"/>
</dbReference>
<dbReference type="GO" id="GO:0010605">
    <property type="term" value="P:negative regulation of macromolecule metabolic process"/>
    <property type="evidence" value="ECO:0007669"/>
    <property type="project" value="UniProtKB-ARBA"/>
</dbReference>
<comment type="cofactor">
    <cofactor evidence="2">
        <name>Mg(2+)</name>
        <dbReference type="ChEBI" id="CHEBI:18420"/>
    </cofactor>
</comment>
<keyword evidence="9" id="KW-0460">Magnesium</keyword>
<evidence type="ECO:0000313" key="13">
    <source>
        <dbReference type="EMBL" id="KAK6341693.1"/>
    </source>
</evidence>
<dbReference type="EMBL" id="JAVHNQ010000007">
    <property type="protein sequence ID" value="KAK6341693.1"/>
    <property type="molecule type" value="Genomic_DNA"/>
</dbReference>
<dbReference type="SUPFAM" id="SSF81631">
    <property type="entry name" value="PAP/OAS1 substrate-binding domain"/>
    <property type="match status" value="1"/>
</dbReference>
<evidence type="ECO:0000256" key="5">
    <source>
        <dbReference type="ARBA" id="ARBA00012388"/>
    </source>
</evidence>
<dbReference type="PANTHER" id="PTHR12271:SF40">
    <property type="entry name" value="POLY(A) RNA POLYMERASE GLD2"/>
    <property type="match status" value="1"/>
</dbReference>
<dbReference type="GO" id="GO:0031123">
    <property type="term" value="P:RNA 3'-end processing"/>
    <property type="evidence" value="ECO:0007669"/>
    <property type="project" value="TreeGrafter"/>
</dbReference>
<evidence type="ECO:0000259" key="11">
    <source>
        <dbReference type="Pfam" id="PF03828"/>
    </source>
</evidence>
<feature type="compositionally biased region" description="Acidic residues" evidence="10">
    <location>
        <begin position="750"/>
        <end position="781"/>
    </location>
</feature>
<dbReference type="PANTHER" id="PTHR12271">
    <property type="entry name" value="POLY A POLYMERASE CID PAP -RELATED"/>
    <property type="match status" value="1"/>
</dbReference>
<dbReference type="InterPro" id="IPR043519">
    <property type="entry name" value="NT_sf"/>
</dbReference>
<dbReference type="SUPFAM" id="SSF81301">
    <property type="entry name" value="Nucleotidyltransferase"/>
    <property type="match status" value="1"/>
</dbReference>
<comment type="similarity">
    <text evidence="4">Belongs to the DNA polymerase type-B-like family.</text>
</comment>
<feature type="domain" description="Poly(A) RNA polymerase mitochondrial-like central palm" evidence="12">
    <location>
        <begin position="306"/>
        <end position="466"/>
    </location>
</feature>
<sequence length="810" mass="89188">MDRRNAPSVLRAGDIGRPSNAAHMVNLDAKPDASSKIPQNPRSMDPAGDQDLESKLRGMLLQGSPTAVKSVPQLAQPSGFDQRNRSIQAPAPAMGPVPPLSGQFHQFPTPTTPPGLLPSPNIHRQHPQRMLQRSSTLPAQGGSPRQVPGLDRGNTFHSPGPAPQYGFHGPPYQLARGGHRGRYGNRQNAYQHAAPVPQMNNTLHFPPLGTVPNQSPHPLAERSPPSNMNNPRRHSGPSHFQNGQHHSPTFNRNENFQGPMGPSQGFGGSPPQNRRGRAYHNNRGSYGGSGRNYRNFWPLDYDVMSDYAKSVVDSVSPTTEEIAMKDDMLRRISEICDKLVPGSRIIPFGSLVSGFATKGADMDVIFAHDAIDPQPFSLESNIPVRLASEFLKRGFEVDLLIKTRVPILKLKTPSKESLSRPGSPLTENGLGEAANQEEPWPENVSCDIGFKAHLGITNSHFFRTYSHCDPRFREMVLFIKQWSKNRDLNSPYFGTLSSYGYVLMVAHFLINIVQPPVLPNLQLIPPPADTPASELSQEGYNIWYFKDLSKIASGELLPQGKNEMSLGQLIHEFFQYYTTNFNFVSECVTIRTPGGVMYKQQKGWTSARERVGEMNNTYQDRYLLALEDPFEISHNVGRTCGGGGVRRIRGEMQRAAAIIRKISTPLTNDGAPHGGGGGGNQRNSNSGWEMPLAVEDLMATVRQNNRGFRNRKVNQKNLVEWIKKDWTVGECLAQIDAAAEELRKKRELGLPDDAELPPESEEGSDETDGEEEEEDGEDSSSSDESGLQVVVVASDKGAESAADSLKGLKI</sequence>
<evidence type="ECO:0000256" key="8">
    <source>
        <dbReference type="ARBA" id="ARBA00022723"/>
    </source>
</evidence>
<keyword evidence="6" id="KW-0963">Cytoplasm</keyword>
<comment type="cofactor">
    <cofactor evidence="1">
        <name>Mn(2+)</name>
        <dbReference type="ChEBI" id="CHEBI:29035"/>
    </cofactor>
</comment>
<dbReference type="CDD" id="cd05402">
    <property type="entry name" value="NT_PAP_TUTase"/>
    <property type="match status" value="1"/>
</dbReference>
<dbReference type="Gene3D" id="1.10.1410.10">
    <property type="match status" value="1"/>
</dbReference>
<dbReference type="GO" id="GO:0046872">
    <property type="term" value="F:metal ion binding"/>
    <property type="evidence" value="ECO:0007669"/>
    <property type="project" value="UniProtKB-KW"/>
</dbReference>
<comment type="subcellular location">
    <subcellularLocation>
        <location evidence="3">Cytoplasm</location>
    </subcellularLocation>
</comment>
<protein>
    <recommendedName>
        <fullName evidence="5">polynucleotide adenylyltransferase</fullName>
        <ecNumber evidence="5">2.7.7.19</ecNumber>
    </recommendedName>
</protein>
<organism evidence="13 14">
    <name type="scientific">Orbilia brochopaga</name>
    <dbReference type="NCBI Taxonomy" id="3140254"/>
    <lineage>
        <taxon>Eukaryota</taxon>
        <taxon>Fungi</taxon>
        <taxon>Dikarya</taxon>
        <taxon>Ascomycota</taxon>
        <taxon>Pezizomycotina</taxon>
        <taxon>Orbiliomycetes</taxon>
        <taxon>Orbiliales</taxon>
        <taxon>Orbiliaceae</taxon>
        <taxon>Orbilia</taxon>
    </lineage>
</organism>
<evidence type="ECO:0000256" key="3">
    <source>
        <dbReference type="ARBA" id="ARBA00004496"/>
    </source>
</evidence>
<comment type="caution">
    <text evidence="13">The sequence shown here is derived from an EMBL/GenBank/DDBJ whole genome shotgun (WGS) entry which is preliminary data.</text>
</comment>
<evidence type="ECO:0000256" key="2">
    <source>
        <dbReference type="ARBA" id="ARBA00001946"/>
    </source>
</evidence>
<dbReference type="GO" id="GO:0050265">
    <property type="term" value="F:RNA uridylyltransferase activity"/>
    <property type="evidence" value="ECO:0007669"/>
    <property type="project" value="TreeGrafter"/>
</dbReference>
<feature type="region of interest" description="Disordered" evidence="10">
    <location>
        <begin position="747"/>
        <end position="810"/>
    </location>
</feature>
<keyword evidence="14" id="KW-1185">Reference proteome</keyword>
<reference evidence="13 14" key="1">
    <citation type="submission" date="2019-10" db="EMBL/GenBank/DDBJ databases">
        <authorList>
            <person name="Palmer J.M."/>
        </authorList>
    </citation>
    <scope>NUCLEOTIDE SEQUENCE [LARGE SCALE GENOMIC DNA]</scope>
    <source>
        <strain evidence="13 14">TWF696</strain>
    </source>
</reference>
<evidence type="ECO:0000256" key="1">
    <source>
        <dbReference type="ARBA" id="ARBA00001936"/>
    </source>
</evidence>
<feature type="region of interest" description="Disordered" evidence="10">
    <location>
        <begin position="112"/>
        <end position="185"/>
    </location>
</feature>
<feature type="compositionally biased region" description="Polar residues" evidence="10">
    <location>
        <begin position="238"/>
        <end position="255"/>
    </location>
</feature>
<evidence type="ECO:0000256" key="10">
    <source>
        <dbReference type="SAM" id="MobiDB-lite"/>
    </source>
</evidence>
<dbReference type="InterPro" id="IPR054708">
    <property type="entry name" value="MTPAP-like_central"/>
</dbReference>
<dbReference type="Proteomes" id="UP001375240">
    <property type="component" value="Unassembled WGS sequence"/>
</dbReference>
<evidence type="ECO:0000256" key="4">
    <source>
        <dbReference type="ARBA" id="ARBA00008593"/>
    </source>
</evidence>